<organism evidence="2 3">
    <name type="scientific">Meloidogyne javanica</name>
    <name type="common">Root-knot nematode worm</name>
    <dbReference type="NCBI Taxonomy" id="6303"/>
    <lineage>
        <taxon>Eukaryota</taxon>
        <taxon>Metazoa</taxon>
        <taxon>Ecdysozoa</taxon>
        <taxon>Nematoda</taxon>
        <taxon>Chromadorea</taxon>
        <taxon>Rhabditida</taxon>
        <taxon>Tylenchina</taxon>
        <taxon>Tylenchomorpha</taxon>
        <taxon>Tylenchoidea</taxon>
        <taxon>Meloidogynidae</taxon>
        <taxon>Meloidogyninae</taxon>
        <taxon>Meloidogyne</taxon>
        <taxon>Meloidogyne incognita group</taxon>
    </lineage>
</organism>
<dbReference type="Gene3D" id="3.40.50.300">
    <property type="entry name" value="P-loop containing nucleotide triphosphate hydrolases"/>
    <property type="match status" value="1"/>
</dbReference>
<dbReference type="Pfam" id="PF00270">
    <property type="entry name" value="DEAD"/>
    <property type="match status" value="1"/>
</dbReference>
<dbReference type="InterPro" id="IPR011545">
    <property type="entry name" value="DEAD/DEAH_box_helicase_dom"/>
</dbReference>
<dbReference type="AlphaFoldDB" id="A0A915MMC1"/>
<dbReference type="SUPFAM" id="SSF52540">
    <property type="entry name" value="P-loop containing nucleoside triphosphate hydrolases"/>
    <property type="match status" value="1"/>
</dbReference>
<dbReference type="GO" id="GO:0005524">
    <property type="term" value="F:ATP binding"/>
    <property type="evidence" value="ECO:0007669"/>
    <property type="project" value="InterPro"/>
</dbReference>
<dbReference type="Proteomes" id="UP000887561">
    <property type="component" value="Unplaced"/>
</dbReference>
<feature type="domain" description="DEAD/DEAH-box helicase" evidence="1">
    <location>
        <begin position="11"/>
        <end position="59"/>
    </location>
</feature>
<proteinExistence type="predicted"/>
<protein>
    <submittedName>
        <fullName evidence="3">DEAD/DEAH box helicase domain-containing protein</fullName>
    </submittedName>
</protein>
<keyword evidence="2" id="KW-1185">Reference proteome</keyword>
<dbReference type="InterPro" id="IPR027417">
    <property type="entry name" value="P-loop_NTPase"/>
</dbReference>
<accession>A0A915MMC1</accession>
<name>A0A915MMC1_MELJA</name>
<evidence type="ECO:0000313" key="3">
    <source>
        <dbReference type="WBParaSite" id="scaffold45148_cov442.g24391"/>
    </source>
</evidence>
<dbReference type="WBParaSite" id="scaffold45148_cov442.g24391">
    <property type="protein sequence ID" value="scaffold45148_cov442.g24391"/>
    <property type="gene ID" value="scaffold45148_cov442.g24391"/>
</dbReference>
<evidence type="ECO:0000313" key="2">
    <source>
        <dbReference type="Proteomes" id="UP000887561"/>
    </source>
</evidence>
<sequence>MSLCRADKAFYPKALILLPTRELAQQTHRELLKLTYRTPLVPALVYGGQNNSETQLANLKVGLIFHENMLKIVPGHLGSGLL</sequence>
<dbReference type="GO" id="GO:0003676">
    <property type="term" value="F:nucleic acid binding"/>
    <property type="evidence" value="ECO:0007669"/>
    <property type="project" value="InterPro"/>
</dbReference>
<evidence type="ECO:0000259" key="1">
    <source>
        <dbReference type="Pfam" id="PF00270"/>
    </source>
</evidence>
<reference evidence="3" key="1">
    <citation type="submission" date="2022-11" db="UniProtKB">
        <authorList>
            <consortium name="WormBaseParasite"/>
        </authorList>
    </citation>
    <scope>IDENTIFICATION</scope>
</reference>